<dbReference type="InterPro" id="IPR011047">
    <property type="entry name" value="Quinoprotein_ADH-like_sf"/>
</dbReference>
<keyword evidence="1" id="KW-1133">Transmembrane helix</keyword>
<proteinExistence type="predicted"/>
<reference evidence="3 4" key="1">
    <citation type="submission" date="2019-02" db="EMBL/GenBank/DDBJ databases">
        <title>Deep-cultivation of Planctomycetes and their phenomic and genomic characterization uncovers novel biology.</title>
        <authorList>
            <person name="Wiegand S."/>
            <person name="Jogler M."/>
            <person name="Boedeker C."/>
            <person name="Pinto D."/>
            <person name="Vollmers J."/>
            <person name="Rivas-Marin E."/>
            <person name="Kohn T."/>
            <person name="Peeters S.H."/>
            <person name="Heuer A."/>
            <person name="Rast P."/>
            <person name="Oberbeckmann S."/>
            <person name="Bunk B."/>
            <person name="Jeske O."/>
            <person name="Meyerdierks A."/>
            <person name="Storesund J.E."/>
            <person name="Kallscheuer N."/>
            <person name="Luecker S."/>
            <person name="Lage O.M."/>
            <person name="Pohl T."/>
            <person name="Merkel B.J."/>
            <person name="Hornburger P."/>
            <person name="Mueller R.-W."/>
            <person name="Bruemmer F."/>
            <person name="Labrenz M."/>
            <person name="Spormann A.M."/>
            <person name="Op Den Camp H."/>
            <person name="Overmann J."/>
            <person name="Amann R."/>
            <person name="Jetten M.S.M."/>
            <person name="Mascher T."/>
            <person name="Medema M.H."/>
            <person name="Devos D.P."/>
            <person name="Kaster A.-K."/>
            <person name="Ovreas L."/>
            <person name="Rohde M."/>
            <person name="Galperin M.Y."/>
            <person name="Jogler C."/>
        </authorList>
    </citation>
    <scope>NUCLEOTIDE SEQUENCE [LARGE SCALE GENOMIC DNA]</scope>
    <source>
        <strain evidence="3 4">CA85</strain>
    </source>
</reference>
<evidence type="ECO:0000259" key="2">
    <source>
        <dbReference type="Pfam" id="PF13360"/>
    </source>
</evidence>
<sequence>MNNRCRDQHSLSGIDVAARHGVQITNSQFRLWSPHVITMRSSRLWPAFACALVIGAAPLFAADWPTFRGPERTGISAENNLLQEWPESGPTLLWQAKGAGRGYASAAIADGRVYTLGDGSSLADDKDEYLSCFSDADGSLVWATKTGSAWNKGQPTWQGSRATPTVDGDRVFVLTPAGTIYCCATSDGEILWQHDVKADFGGKKADSWGYSESPLVDGDQVVCTPGGEEATVIALNKNDGSTIWKAVHPGDKGAGHSSIVTAQVGGKKIYVQNTGGGPIGVDAQSGELLWSYEMEPPTAFIPSPVIKDDLVFSTAGYGLGGALVRQVPRGEGKFEVEEIYPAKPDLANKQGGVVLLGDYVYGGADGSNRVLCIELITGDVKWEARGAGRNSISAAAAEGRIYLHFSDGTMVLAEANPEEYVEVSEFETPSTSDRPAWALPSIANGRLYLREDDSIFCYDISAE</sequence>
<evidence type="ECO:0000313" key="3">
    <source>
        <dbReference type="EMBL" id="TWT73199.1"/>
    </source>
</evidence>
<dbReference type="AlphaFoldDB" id="A0A5C5YE35"/>
<dbReference type="PANTHER" id="PTHR34512:SF30">
    <property type="entry name" value="OUTER MEMBRANE PROTEIN ASSEMBLY FACTOR BAMB"/>
    <property type="match status" value="1"/>
</dbReference>
<keyword evidence="1" id="KW-0472">Membrane</keyword>
<dbReference type="Gene3D" id="2.40.10.480">
    <property type="match status" value="1"/>
</dbReference>
<dbReference type="Gene3D" id="2.130.10.10">
    <property type="entry name" value="YVTN repeat-like/Quinoprotein amine dehydrogenase"/>
    <property type="match status" value="1"/>
</dbReference>
<evidence type="ECO:0000313" key="4">
    <source>
        <dbReference type="Proteomes" id="UP000318053"/>
    </source>
</evidence>
<protein>
    <submittedName>
        <fullName evidence="3">Outer membrane biogenesis protein BamB</fullName>
    </submittedName>
</protein>
<name>A0A5C5YE35_9BACT</name>
<feature type="domain" description="Pyrrolo-quinoline quinone repeat" evidence="2">
    <location>
        <begin position="127"/>
        <end position="383"/>
    </location>
</feature>
<dbReference type="PANTHER" id="PTHR34512">
    <property type="entry name" value="CELL SURFACE PROTEIN"/>
    <property type="match status" value="1"/>
</dbReference>
<dbReference type="SUPFAM" id="SSF50998">
    <property type="entry name" value="Quinoprotein alcohol dehydrogenase-like"/>
    <property type="match status" value="1"/>
</dbReference>
<organism evidence="3 4">
    <name type="scientific">Allorhodopirellula solitaria</name>
    <dbReference type="NCBI Taxonomy" id="2527987"/>
    <lineage>
        <taxon>Bacteria</taxon>
        <taxon>Pseudomonadati</taxon>
        <taxon>Planctomycetota</taxon>
        <taxon>Planctomycetia</taxon>
        <taxon>Pirellulales</taxon>
        <taxon>Pirellulaceae</taxon>
        <taxon>Allorhodopirellula</taxon>
    </lineage>
</organism>
<comment type="caution">
    <text evidence="3">The sequence shown here is derived from an EMBL/GenBank/DDBJ whole genome shotgun (WGS) entry which is preliminary data.</text>
</comment>
<evidence type="ECO:0000256" key="1">
    <source>
        <dbReference type="SAM" id="Phobius"/>
    </source>
</evidence>
<keyword evidence="4" id="KW-1185">Reference proteome</keyword>
<dbReference type="InterPro" id="IPR015943">
    <property type="entry name" value="WD40/YVTN_repeat-like_dom_sf"/>
</dbReference>
<dbReference type="EMBL" id="SJPK01000003">
    <property type="protein sequence ID" value="TWT73199.1"/>
    <property type="molecule type" value="Genomic_DNA"/>
</dbReference>
<feature type="transmembrane region" description="Helical" evidence="1">
    <location>
        <begin position="44"/>
        <end position="62"/>
    </location>
</feature>
<keyword evidence="1" id="KW-0812">Transmembrane</keyword>
<accession>A0A5C5YE35</accession>
<dbReference type="InterPro" id="IPR002372">
    <property type="entry name" value="PQQ_rpt_dom"/>
</dbReference>
<gene>
    <name evidence="3" type="ORF">CA85_16660</name>
</gene>
<dbReference type="Pfam" id="PF13360">
    <property type="entry name" value="PQQ_2"/>
    <property type="match status" value="1"/>
</dbReference>
<dbReference type="Proteomes" id="UP000318053">
    <property type="component" value="Unassembled WGS sequence"/>
</dbReference>